<reference evidence="1 2" key="1">
    <citation type="submission" date="2019-12" db="EMBL/GenBank/DDBJ databases">
        <title>Deinococcus sp. HMF7620 Genome sequencing and assembly.</title>
        <authorList>
            <person name="Kang H."/>
            <person name="Kim H."/>
            <person name="Joh K."/>
        </authorList>
    </citation>
    <scope>NUCLEOTIDE SEQUENCE [LARGE SCALE GENOMIC DNA]</scope>
    <source>
        <strain evidence="1 2">HMF7620</strain>
    </source>
</reference>
<dbReference type="RefSeq" id="WP_157458850.1">
    <property type="nucleotide sequence ID" value="NZ_WQLB01000009.1"/>
</dbReference>
<name>A0A7C9LKM3_9DEIO</name>
<protein>
    <submittedName>
        <fullName evidence="1">Uncharacterized protein</fullName>
    </submittedName>
</protein>
<evidence type="ECO:0000313" key="1">
    <source>
        <dbReference type="EMBL" id="MVN86798.1"/>
    </source>
</evidence>
<comment type="caution">
    <text evidence="1">The sequence shown here is derived from an EMBL/GenBank/DDBJ whole genome shotgun (WGS) entry which is preliminary data.</text>
</comment>
<keyword evidence="2" id="KW-1185">Reference proteome</keyword>
<evidence type="ECO:0000313" key="2">
    <source>
        <dbReference type="Proteomes" id="UP000483286"/>
    </source>
</evidence>
<accession>A0A7C9LKM3</accession>
<dbReference type="Proteomes" id="UP000483286">
    <property type="component" value="Unassembled WGS sequence"/>
</dbReference>
<organism evidence="1 2">
    <name type="scientific">Deinococcus arboris</name>
    <dbReference type="NCBI Taxonomy" id="2682977"/>
    <lineage>
        <taxon>Bacteria</taxon>
        <taxon>Thermotogati</taxon>
        <taxon>Deinococcota</taxon>
        <taxon>Deinococci</taxon>
        <taxon>Deinococcales</taxon>
        <taxon>Deinococcaceae</taxon>
        <taxon>Deinococcus</taxon>
    </lineage>
</organism>
<sequence length="87" mass="10023">MDTLFHFILTYLPTGEFRTFETTAMRSEVIHHGLFSCASFKESSEVALPLLSYTDRSLMVRGFEKGDTVVNLPRWQLKVESVNSLRH</sequence>
<gene>
    <name evidence="1" type="ORF">GO986_08485</name>
</gene>
<proteinExistence type="predicted"/>
<dbReference type="EMBL" id="WQLB01000009">
    <property type="protein sequence ID" value="MVN86798.1"/>
    <property type="molecule type" value="Genomic_DNA"/>
</dbReference>
<dbReference type="AlphaFoldDB" id="A0A7C9LKM3"/>